<evidence type="ECO:0000256" key="10">
    <source>
        <dbReference type="ARBA" id="ARBA00023065"/>
    </source>
</evidence>
<evidence type="ECO:0000256" key="8">
    <source>
        <dbReference type="ARBA" id="ARBA00022842"/>
    </source>
</evidence>
<reference evidence="14 15" key="1">
    <citation type="submission" date="2016-12" db="EMBL/GenBank/DDBJ databases">
        <authorList>
            <person name="Song W.-J."/>
            <person name="Kurnit D.M."/>
        </authorList>
    </citation>
    <scope>NUCLEOTIDE SEQUENCE [LARGE SCALE GENOMIC DNA]</scope>
    <source>
        <strain evidence="14 15">DSM 19599</strain>
    </source>
</reference>
<dbReference type="InterPro" id="IPR045861">
    <property type="entry name" value="CorA_cytoplasmic_dom"/>
</dbReference>
<proteinExistence type="inferred from homology"/>
<feature type="transmembrane region" description="Helical" evidence="13">
    <location>
        <begin position="266"/>
        <end position="286"/>
    </location>
</feature>
<dbReference type="GO" id="GO:0015099">
    <property type="term" value="F:nickel cation transmembrane transporter activity"/>
    <property type="evidence" value="ECO:0007669"/>
    <property type="project" value="TreeGrafter"/>
</dbReference>
<comment type="subcellular location">
    <subcellularLocation>
        <location evidence="1">Cell inner membrane</location>
        <topology evidence="1">Multi-pass membrane protein</topology>
    </subcellularLocation>
</comment>
<evidence type="ECO:0000256" key="3">
    <source>
        <dbReference type="ARBA" id="ARBA00019439"/>
    </source>
</evidence>
<dbReference type="InterPro" id="IPR045863">
    <property type="entry name" value="CorA_TM1_TM2"/>
</dbReference>
<evidence type="ECO:0000256" key="6">
    <source>
        <dbReference type="ARBA" id="ARBA00022519"/>
    </source>
</evidence>
<name>A0A1M7ZCS9_9HYPH</name>
<gene>
    <name evidence="14" type="ORF">SAMN02745172_01115</name>
</gene>
<accession>A0A1M7ZCS9</accession>
<keyword evidence="6" id="KW-0997">Cell inner membrane</keyword>
<dbReference type="InterPro" id="IPR050829">
    <property type="entry name" value="CorA_MIT"/>
</dbReference>
<evidence type="ECO:0000256" key="2">
    <source>
        <dbReference type="ARBA" id="ARBA00009765"/>
    </source>
</evidence>
<dbReference type="Proteomes" id="UP000186406">
    <property type="component" value="Unassembled WGS sequence"/>
</dbReference>
<dbReference type="EMBL" id="FRXO01000002">
    <property type="protein sequence ID" value="SHO62642.1"/>
    <property type="molecule type" value="Genomic_DNA"/>
</dbReference>
<dbReference type="AlphaFoldDB" id="A0A1M7ZCS9"/>
<dbReference type="PANTHER" id="PTHR47685:SF1">
    <property type="entry name" value="MAGNESIUM TRANSPORT PROTEIN CORA"/>
    <property type="match status" value="1"/>
</dbReference>
<dbReference type="Gene3D" id="3.30.460.20">
    <property type="entry name" value="CorA soluble domain-like"/>
    <property type="match status" value="1"/>
</dbReference>
<evidence type="ECO:0000256" key="12">
    <source>
        <dbReference type="ARBA" id="ARBA00034269"/>
    </source>
</evidence>
<keyword evidence="11 13" id="KW-0472">Membrane</keyword>
<dbReference type="GO" id="GO:0015095">
    <property type="term" value="F:magnesium ion transmembrane transporter activity"/>
    <property type="evidence" value="ECO:0007669"/>
    <property type="project" value="TreeGrafter"/>
</dbReference>
<dbReference type="Pfam" id="PF01544">
    <property type="entry name" value="CorA"/>
    <property type="match status" value="1"/>
</dbReference>
<dbReference type="GO" id="GO:0005886">
    <property type="term" value="C:plasma membrane"/>
    <property type="evidence" value="ECO:0007669"/>
    <property type="project" value="UniProtKB-SubCell"/>
</dbReference>
<protein>
    <recommendedName>
        <fullName evidence="3">Magnesium transport protein CorA</fullName>
    </recommendedName>
</protein>
<keyword evidence="9 13" id="KW-1133">Transmembrane helix</keyword>
<dbReference type="Gene3D" id="1.20.58.340">
    <property type="entry name" value="Magnesium transport protein CorA, transmembrane region"/>
    <property type="match status" value="1"/>
</dbReference>
<comment type="catalytic activity">
    <reaction evidence="12">
        <text>Mg(2+)(in) = Mg(2+)(out)</text>
        <dbReference type="Rhea" id="RHEA:29827"/>
        <dbReference type="ChEBI" id="CHEBI:18420"/>
    </reaction>
</comment>
<dbReference type="OrthoDB" id="9803416at2"/>
<dbReference type="InterPro" id="IPR002523">
    <property type="entry name" value="MgTranspt_CorA/ZnTranspt_ZntB"/>
</dbReference>
<dbReference type="GO" id="GO:0015087">
    <property type="term" value="F:cobalt ion transmembrane transporter activity"/>
    <property type="evidence" value="ECO:0007669"/>
    <property type="project" value="TreeGrafter"/>
</dbReference>
<evidence type="ECO:0000256" key="11">
    <source>
        <dbReference type="ARBA" id="ARBA00023136"/>
    </source>
</evidence>
<evidence type="ECO:0000256" key="9">
    <source>
        <dbReference type="ARBA" id="ARBA00022989"/>
    </source>
</evidence>
<evidence type="ECO:0000256" key="7">
    <source>
        <dbReference type="ARBA" id="ARBA00022692"/>
    </source>
</evidence>
<dbReference type="SUPFAM" id="SSF144083">
    <property type="entry name" value="Magnesium transport protein CorA, transmembrane region"/>
    <property type="match status" value="1"/>
</dbReference>
<dbReference type="STRING" id="1123029.SAMN02745172_01115"/>
<evidence type="ECO:0000313" key="15">
    <source>
        <dbReference type="Proteomes" id="UP000186406"/>
    </source>
</evidence>
<organism evidence="14 15">
    <name type="scientific">Pseudoxanthobacter soli DSM 19599</name>
    <dbReference type="NCBI Taxonomy" id="1123029"/>
    <lineage>
        <taxon>Bacteria</taxon>
        <taxon>Pseudomonadati</taxon>
        <taxon>Pseudomonadota</taxon>
        <taxon>Alphaproteobacteria</taxon>
        <taxon>Hyphomicrobiales</taxon>
        <taxon>Segnochrobactraceae</taxon>
        <taxon>Pseudoxanthobacter</taxon>
    </lineage>
</organism>
<evidence type="ECO:0000256" key="1">
    <source>
        <dbReference type="ARBA" id="ARBA00004429"/>
    </source>
</evidence>
<sequence length="324" mass="36083">MITCYLQEDGLLKRRRWEENEPLPESAVWLDLFAPTHWEDKLTESLLGIGVPTQEEMKEIETSSRLYVEDGGIYMTTTLLCGIAEGRPGTTPVTFILVGNRLVTVRYDEPKAFPLAAHRLQKPQSEPVSAALALVDLLDAVVERTADILEAIAAEIDLISRSVFEAGISDRRGGPDFHDVIRAIGRQGMLTNRAQESLMSLSRTLAFLGLHQGNGQLVGHRGTIKSMTRDVRSLSDHAASLDTKINFLLDAVLGLVNLDQSAIIKIFSVLAVVFMPPTLIASIYGMNFQFMPELEWHYGYMVSIGLMVVSAVGTYGFFRWKRWL</sequence>
<comment type="similarity">
    <text evidence="2">Belongs to the CorA metal ion transporter (MIT) (TC 1.A.35) family.</text>
</comment>
<evidence type="ECO:0000256" key="13">
    <source>
        <dbReference type="SAM" id="Phobius"/>
    </source>
</evidence>
<dbReference type="FunFam" id="1.20.58.340:FF:000001">
    <property type="entry name" value="Magnesium transport protein CorA"/>
    <property type="match status" value="1"/>
</dbReference>
<dbReference type="RefSeq" id="WP_073626429.1">
    <property type="nucleotide sequence ID" value="NZ_FRXO01000002.1"/>
</dbReference>
<dbReference type="PANTHER" id="PTHR47685">
    <property type="entry name" value="MAGNESIUM TRANSPORT PROTEIN CORA"/>
    <property type="match status" value="1"/>
</dbReference>
<dbReference type="CDD" id="cd12837">
    <property type="entry name" value="EcCorA-like_u1"/>
    <property type="match status" value="1"/>
</dbReference>
<keyword evidence="4" id="KW-0813">Transport</keyword>
<keyword evidence="10" id="KW-0406">Ion transport</keyword>
<keyword evidence="5" id="KW-1003">Cell membrane</keyword>
<evidence type="ECO:0000256" key="4">
    <source>
        <dbReference type="ARBA" id="ARBA00022448"/>
    </source>
</evidence>
<dbReference type="SUPFAM" id="SSF143865">
    <property type="entry name" value="CorA soluble domain-like"/>
    <property type="match status" value="1"/>
</dbReference>
<keyword evidence="8" id="KW-0460">Magnesium</keyword>
<evidence type="ECO:0000256" key="5">
    <source>
        <dbReference type="ARBA" id="ARBA00022475"/>
    </source>
</evidence>
<evidence type="ECO:0000313" key="14">
    <source>
        <dbReference type="EMBL" id="SHO62642.1"/>
    </source>
</evidence>
<keyword evidence="15" id="KW-1185">Reference proteome</keyword>
<keyword evidence="7 13" id="KW-0812">Transmembrane</keyword>
<feature type="transmembrane region" description="Helical" evidence="13">
    <location>
        <begin position="298"/>
        <end position="318"/>
    </location>
</feature>